<dbReference type="EMBL" id="CP047895">
    <property type="protein sequence ID" value="QHL89745.1"/>
    <property type="molecule type" value="Genomic_DNA"/>
</dbReference>
<gene>
    <name evidence="1" type="ORF">GVO57_01530</name>
</gene>
<sequence>MFPRVRDIIDTLGATLRVSVDAHPGGALIVLEDPAGPEDERIMLDPYGTELLGGYIMSARLALPSGLPDEYSEGPFSSRFQLVCEPAPRIIITQQHGRRFTIAAPFWDKLYAELCLVIAHSRSLSRSLEMRLH</sequence>
<name>A0A7Z2S469_9SPHN</name>
<accession>A0A7Z2S469</accession>
<proteinExistence type="predicted"/>
<dbReference type="RefSeq" id="WP_160591278.1">
    <property type="nucleotide sequence ID" value="NZ_CP047895.1"/>
</dbReference>
<dbReference type="KEGG" id="schy:GVO57_01530"/>
<dbReference type="AlphaFoldDB" id="A0A7Z2S469"/>
<reference evidence="1 2" key="1">
    <citation type="submission" date="2020-01" db="EMBL/GenBank/DDBJ databases">
        <title>Sphingomonas sp. C33 whole genome sequece.</title>
        <authorList>
            <person name="Park C."/>
        </authorList>
    </citation>
    <scope>NUCLEOTIDE SEQUENCE [LARGE SCALE GENOMIC DNA]</scope>
    <source>
        <strain evidence="1 2">C33</strain>
    </source>
</reference>
<dbReference type="Proteomes" id="UP000464468">
    <property type="component" value="Chromosome"/>
</dbReference>
<protein>
    <submittedName>
        <fullName evidence="1">Uncharacterized protein</fullName>
    </submittedName>
</protein>
<organism evidence="1 2">
    <name type="scientific">Sphingomonas changnyeongensis</name>
    <dbReference type="NCBI Taxonomy" id="2698679"/>
    <lineage>
        <taxon>Bacteria</taxon>
        <taxon>Pseudomonadati</taxon>
        <taxon>Pseudomonadota</taxon>
        <taxon>Alphaproteobacteria</taxon>
        <taxon>Sphingomonadales</taxon>
        <taxon>Sphingomonadaceae</taxon>
        <taxon>Sphingomonas</taxon>
    </lineage>
</organism>
<evidence type="ECO:0000313" key="2">
    <source>
        <dbReference type="Proteomes" id="UP000464468"/>
    </source>
</evidence>
<keyword evidence="2" id="KW-1185">Reference proteome</keyword>
<evidence type="ECO:0000313" key="1">
    <source>
        <dbReference type="EMBL" id="QHL89745.1"/>
    </source>
</evidence>